<evidence type="ECO:0000313" key="3">
    <source>
        <dbReference type="Proteomes" id="UP000545507"/>
    </source>
</evidence>
<keyword evidence="3" id="KW-1185">Reference proteome</keyword>
<protein>
    <submittedName>
        <fullName evidence="2">DUF427 domain-containing protein</fullName>
    </submittedName>
</protein>
<dbReference type="Proteomes" id="UP000545507">
    <property type="component" value="Unassembled WGS sequence"/>
</dbReference>
<dbReference type="RefSeq" id="WP_177137107.1">
    <property type="nucleotide sequence ID" value="NZ_VYGV01000016.1"/>
</dbReference>
<name>A0A7Y8H063_9BURK</name>
<dbReference type="InterPro" id="IPR038694">
    <property type="entry name" value="DUF427_sf"/>
</dbReference>
<dbReference type="EMBL" id="VYGV01000016">
    <property type="protein sequence ID" value="NWF47222.1"/>
    <property type="molecule type" value="Genomic_DNA"/>
</dbReference>
<dbReference type="PANTHER" id="PTHR34310">
    <property type="entry name" value="DUF427 DOMAIN PROTEIN (AFU_ORTHOLOGUE AFUA_3G02220)"/>
    <property type="match status" value="1"/>
</dbReference>
<dbReference type="AlphaFoldDB" id="A0A7Y8H063"/>
<sequence length="94" mass="10391">MKAVWNHAVIAQSDDIVEYEGVSYFPVGSLVAAHVRPSAKNTVCPYKGMASYYDIVVDGQVNKDAVWTYTHPTARASAIRDRVAFWRGVTLVSD</sequence>
<reference evidence="2 3" key="1">
    <citation type="submission" date="2019-09" db="EMBL/GenBank/DDBJ databases">
        <title>Hydrogenophaga aromatica sp. nov., isolated from a para-xylene-degrading enrichment culture.</title>
        <authorList>
            <person name="Tancsics A."/>
            <person name="Banerjee S."/>
        </authorList>
    </citation>
    <scope>NUCLEOTIDE SEQUENCE [LARGE SCALE GENOMIC DNA]</scope>
    <source>
        <strain evidence="2 3">D2P1</strain>
    </source>
</reference>
<feature type="domain" description="DUF427" evidence="1">
    <location>
        <begin position="1"/>
        <end position="87"/>
    </location>
</feature>
<gene>
    <name evidence="2" type="ORF">F3K02_18475</name>
</gene>
<dbReference type="Pfam" id="PF04248">
    <property type="entry name" value="NTP_transf_9"/>
    <property type="match status" value="1"/>
</dbReference>
<evidence type="ECO:0000313" key="2">
    <source>
        <dbReference type="EMBL" id="NWF47222.1"/>
    </source>
</evidence>
<dbReference type="InterPro" id="IPR007361">
    <property type="entry name" value="DUF427"/>
</dbReference>
<accession>A0A7Y8H063</accession>
<proteinExistence type="predicted"/>
<organism evidence="2 3">
    <name type="scientific">Hydrogenophaga aromaticivorans</name>
    <dbReference type="NCBI Taxonomy" id="2610898"/>
    <lineage>
        <taxon>Bacteria</taxon>
        <taxon>Pseudomonadati</taxon>
        <taxon>Pseudomonadota</taxon>
        <taxon>Betaproteobacteria</taxon>
        <taxon>Burkholderiales</taxon>
        <taxon>Comamonadaceae</taxon>
        <taxon>Hydrogenophaga</taxon>
    </lineage>
</organism>
<dbReference type="Gene3D" id="2.170.150.40">
    <property type="entry name" value="Domain of unknown function (DUF427)"/>
    <property type="match status" value="1"/>
</dbReference>
<dbReference type="PANTHER" id="PTHR34310:SF5">
    <property type="entry name" value="DUF427 DOMAIN PROTEIN (AFU_ORTHOLOGUE AFUA_3G02220)"/>
    <property type="match status" value="1"/>
</dbReference>
<comment type="caution">
    <text evidence="2">The sequence shown here is derived from an EMBL/GenBank/DDBJ whole genome shotgun (WGS) entry which is preliminary data.</text>
</comment>
<evidence type="ECO:0000259" key="1">
    <source>
        <dbReference type="Pfam" id="PF04248"/>
    </source>
</evidence>